<dbReference type="OMA" id="LMARTNI"/>
<name>G4ZJM3_PHYSP</name>
<dbReference type="RefSeq" id="XP_009527301.1">
    <property type="nucleotide sequence ID" value="XM_009529006.1"/>
</dbReference>
<feature type="non-terminal residue" evidence="1">
    <location>
        <position position="1"/>
    </location>
</feature>
<dbReference type="EMBL" id="JH159154">
    <property type="protein sequence ID" value="EGZ18243.1"/>
    <property type="molecule type" value="Genomic_DNA"/>
</dbReference>
<accession>G4ZJM3</accession>
<dbReference type="Proteomes" id="UP000002640">
    <property type="component" value="Unassembled WGS sequence"/>
</dbReference>
<proteinExistence type="predicted"/>
<dbReference type="SMR" id="G4ZJM3"/>
<gene>
    <name evidence="1" type="ORF">PHYSODRAFT_500847</name>
</gene>
<reference evidence="1 2" key="1">
    <citation type="journal article" date="2006" name="Science">
        <title>Phytophthora genome sequences uncover evolutionary origins and mechanisms of pathogenesis.</title>
        <authorList>
            <person name="Tyler B.M."/>
            <person name="Tripathy S."/>
            <person name="Zhang X."/>
            <person name="Dehal P."/>
            <person name="Jiang R.H."/>
            <person name="Aerts A."/>
            <person name="Arredondo F.D."/>
            <person name="Baxter L."/>
            <person name="Bensasson D."/>
            <person name="Beynon J.L."/>
            <person name="Chapman J."/>
            <person name="Damasceno C.M."/>
            <person name="Dorrance A.E."/>
            <person name="Dou D."/>
            <person name="Dickerman A.W."/>
            <person name="Dubchak I.L."/>
            <person name="Garbelotto M."/>
            <person name="Gijzen M."/>
            <person name="Gordon S.G."/>
            <person name="Govers F."/>
            <person name="Grunwald N.J."/>
            <person name="Huang W."/>
            <person name="Ivors K.L."/>
            <person name="Jones R.W."/>
            <person name="Kamoun S."/>
            <person name="Krampis K."/>
            <person name="Lamour K.H."/>
            <person name="Lee M.K."/>
            <person name="McDonald W.H."/>
            <person name="Medina M."/>
            <person name="Meijer H.J."/>
            <person name="Nordberg E.K."/>
            <person name="Maclean D.J."/>
            <person name="Ospina-Giraldo M.D."/>
            <person name="Morris P.F."/>
            <person name="Phuntumart V."/>
            <person name="Putnam N.H."/>
            <person name="Rash S."/>
            <person name="Rose J.K."/>
            <person name="Sakihama Y."/>
            <person name="Salamov A.A."/>
            <person name="Savidor A."/>
            <person name="Scheuring C.F."/>
            <person name="Smith B.M."/>
            <person name="Sobral B.W."/>
            <person name="Terry A."/>
            <person name="Torto-Alalibo T.A."/>
            <person name="Win J."/>
            <person name="Xu Z."/>
            <person name="Zhang H."/>
            <person name="Grigoriev I.V."/>
            <person name="Rokhsar D.S."/>
            <person name="Boore J.L."/>
        </authorList>
    </citation>
    <scope>NUCLEOTIDE SEQUENCE [LARGE SCALE GENOMIC DNA]</scope>
    <source>
        <strain evidence="1 2">P6497</strain>
    </source>
</reference>
<protein>
    <submittedName>
        <fullName evidence="1">Uncharacterized protein</fullName>
    </submittedName>
</protein>
<dbReference type="AlphaFoldDB" id="G4ZJM3"/>
<dbReference type="InParanoid" id="G4ZJM3"/>
<sequence>AFNLMARDDLDVFYIVFERTTPFEWHQPVYRDSIGRSAAFRCCVKKDLAYVRSPEIADIISRQMLHSYGFIYALLMDKKATYGVRARSDVYYAIPARREKRRRPVVFFLDEVPFLADPKNDTSTQYILFMRNVLRSFDLTVIMSSRNGPGRDVVSTEVESLERDAPLRCIVFPLSQQSEDPSIEAALKVLVKHSRALSAKAMVNYVNRRRWSSSVSLADYMDKMVEALARQFPAYKNPWGFHVGQLCLFLPARHIQDEKCLLVHNHFVCLSEEEPFNLRYVSCELQPSSQDRGFGRGSTDNSRARLVKDDSAAWTNVSSSVFPKVEKDVLLYLCAMGGKLVHPFEAAPYPLVSFRQAFQSVLEDAKSVLSPILCSSSSA</sequence>
<organism evidence="1 2">
    <name type="scientific">Phytophthora sojae (strain P6497)</name>
    <name type="common">Soybean stem and root rot agent</name>
    <name type="synonym">Phytophthora megasperma f. sp. glycines</name>
    <dbReference type="NCBI Taxonomy" id="1094619"/>
    <lineage>
        <taxon>Eukaryota</taxon>
        <taxon>Sar</taxon>
        <taxon>Stramenopiles</taxon>
        <taxon>Oomycota</taxon>
        <taxon>Peronosporomycetes</taxon>
        <taxon>Peronosporales</taxon>
        <taxon>Peronosporaceae</taxon>
        <taxon>Phytophthora</taxon>
    </lineage>
</organism>
<dbReference type="KEGG" id="psoj:PHYSODRAFT_500847"/>
<evidence type="ECO:0000313" key="1">
    <source>
        <dbReference type="EMBL" id="EGZ18243.1"/>
    </source>
</evidence>
<keyword evidence="2" id="KW-1185">Reference proteome</keyword>
<evidence type="ECO:0000313" key="2">
    <source>
        <dbReference type="Proteomes" id="UP000002640"/>
    </source>
</evidence>
<dbReference type="GeneID" id="20657894"/>